<dbReference type="Proteomes" id="UP000269265">
    <property type="component" value="Unassembled WGS sequence"/>
</dbReference>
<organism evidence="2 3">
    <name type="scientific">Aquabacterium soli</name>
    <dbReference type="NCBI Taxonomy" id="2493092"/>
    <lineage>
        <taxon>Bacteria</taxon>
        <taxon>Pseudomonadati</taxon>
        <taxon>Pseudomonadota</taxon>
        <taxon>Betaproteobacteria</taxon>
        <taxon>Burkholderiales</taxon>
        <taxon>Aquabacterium</taxon>
    </lineage>
</organism>
<evidence type="ECO:0000256" key="1">
    <source>
        <dbReference type="SAM" id="Phobius"/>
    </source>
</evidence>
<dbReference type="EMBL" id="RSED01000008">
    <property type="protein sequence ID" value="RRS04230.1"/>
    <property type="molecule type" value="Genomic_DNA"/>
</dbReference>
<reference evidence="2 3" key="1">
    <citation type="submission" date="2018-12" db="EMBL/GenBank/DDBJ databases">
        <title>The whole draft genome of Aquabacterium sp. SJQ9.</title>
        <authorList>
            <person name="Sun L."/>
            <person name="Gao X."/>
            <person name="Chen W."/>
            <person name="Huang K."/>
        </authorList>
    </citation>
    <scope>NUCLEOTIDE SEQUENCE [LARGE SCALE GENOMIC DNA]</scope>
    <source>
        <strain evidence="2 3">SJQ9</strain>
    </source>
</reference>
<accession>A0A426VBU2</accession>
<dbReference type="PANTHER" id="PTHR15887:SF1">
    <property type="entry name" value="TRANSMEMBRANE PROTEIN 69"/>
    <property type="match status" value="1"/>
</dbReference>
<protein>
    <submittedName>
        <fullName evidence="2">DUF3429 domain-containing protein</fullName>
    </submittedName>
</protein>
<sequence>MPGRLATQLSHASLLPFVAGVVFIWLLSGRVQAEPFFFLVGALTSYAALVISFLGGLPWGLAVRVRPEDTDHALVQRTLWTGLIRLVTAWIAVNMPPHAGLVVLGALLIVGYLIDRRLYPLLGASGWLTLRFRLTIVASLSCFLAAAQL</sequence>
<keyword evidence="3" id="KW-1185">Reference proteome</keyword>
<feature type="transmembrane region" description="Helical" evidence="1">
    <location>
        <begin position="37"/>
        <end position="62"/>
    </location>
</feature>
<keyword evidence="1" id="KW-0812">Transmembrane</keyword>
<name>A0A426VBU2_9BURK</name>
<gene>
    <name evidence="2" type="ORF">EIP75_12275</name>
</gene>
<feature type="transmembrane region" description="Helical" evidence="1">
    <location>
        <begin position="12"/>
        <end position="31"/>
    </location>
</feature>
<dbReference type="Pfam" id="PF11911">
    <property type="entry name" value="DUF3429"/>
    <property type="match status" value="1"/>
</dbReference>
<feature type="transmembrane region" description="Helical" evidence="1">
    <location>
        <begin position="99"/>
        <end position="115"/>
    </location>
</feature>
<dbReference type="AlphaFoldDB" id="A0A426VBU2"/>
<keyword evidence="1" id="KW-1133">Transmembrane helix</keyword>
<evidence type="ECO:0000313" key="3">
    <source>
        <dbReference type="Proteomes" id="UP000269265"/>
    </source>
</evidence>
<keyword evidence="1" id="KW-0472">Membrane</keyword>
<comment type="caution">
    <text evidence="2">The sequence shown here is derived from an EMBL/GenBank/DDBJ whole genome shotgun (WGS) entry which is preliminary data.</text>
</comment>
<dbReference type="PANTHER" id="PTHR15887">
    <property type="entry name" value="TRANSMEMBRANE PROTEIN 69"/>
    <property type="match status" value="1"/>
</dbReference>
<evidence type="ECO:0000313" key="2">
    <source>
        <dbReference type="EMBL" id="RRS04230.1"/>
    </source>
</evidence>
<dbReference type="InterPro" id="IPR021836">
    <property type="entry name" value="DUF3429"/>
</dbReference>
<dbReference type="OrthoDB" id="8591832at2"/>
<proteinExistence type="predicted"/>